<dbReference type="RefSeq" id="WP_126602054.1">
    <property type="nucleotide sequence ID" value="NZ_BIFQ01000002.1"/>
</dbReference>
<dbReference type="EMBL" id="BIFQ01000002">
    <property type="protein sequence ID" value="GCE09531.1"/>
    <property type="molecule type" value="Genomic_DNA"/>
</dbReference>
<organism evidence="3 4">
    <name type="scientific">Dictyobacter aurantiacus</name>
    <dbReference type="NCBI Taxonomy" id="1936993"/>
    <lineage>
        <taxon>Bacteria</taxon>
        <taxon>Bacillati</taxon>
        <taxon>Chloroflexota</taxon>
        <taxon>Ktedonobacteria</taxon>
        <taxon>Ktedonobacterales</taxon>
        <taxon>Dictyobacteraceae</taxon>
        <taxon>Dictyobacter</taxon>
    </lineage>
</organism>
<dbReference type="AlphaFoldDB" id="A0A401ZRN6"/>
<dbReference type="PANTHER" id="PTHR35149">
    <property type="entry name" value="SLL5132 PROTEIN"/>
    <property type="match status" value="1"/>
</dbReference>
<dbReference type="InterPro" id="IPR011089">
    <property type="entry name" value="GmrSD_C"/>
</dbReference>
<dbReference type="InterPro" id="IPR004919">
    <property type="entry name" value="GmrSD_N"/>
</dbReference>
<dbReference type="Pfam" id="PF03235">
    <property type="entry name" value="GmrSD_N"/>
    <property type="match status" value="1"/>
</dbReference>
<evidence type="ECO:0000259" key="1">
    <source>
        <dbReference type="Pfam" id="PF03235"/>
    </source>
</evidence>
<sequence>MNEIRGMAKTVRQLLADTKYSVDYYQREYKWEEKQLKELIDDLASRFLQDYEAGHARFSVADYGHYFLGSIIISKKENQSFIIDGQQRLTSLTLFLIYLNNLQKAYKDPVEINSLIFSAHFGQRSFNMNVEEWASCLDALYTGRPFDEVDKPESVQNIVQRYSEIETLLPEEIVDGALLHFIDWLTEKVHLVEITAYSDEDAYTIFETMNDRGLSLNPTDMLKGYLLAKISDVKKRNTMNVLWKQQITKFEAFYKEAPADFFKTWLRSQYAENIRDRKKGSKPGDFDRIGTEFHRWIRDYQSRIGLDNQESFIQFIERDMNFYARHYRHLLKAANSFQEGWESIYYNAQLGFTTQYQLLLAPLLPEDSEEVAHHKFKLVGLYLDILLNRRLWNLHNIGFSTMQYAMYLLMRDIRRQSVEELRSNLYNRLKAEKESFTSNTRFGLNQRNYFFIRLMLMRITHYIEQKSNFPSQYKTYMTSTGKAKFEVEHIWANKPERHRDEFPQPADFHEYRNRIGGLLLLPKSFNASYGALPYPEKVTHYYSQNLLAKSLSEQSYEHCPGFLQFAEQSHLPFKPYAAFNREALDERQELYIQIAEQLWNPEQLIHI</sequence>
<dbReference type="Pfam" id="PF07510">
    <property type="entry name" value="GmrSD_C"/>
    <property type="match status" value="1"/>
</dbReference>
<proteinExistence type="predicted"/>
<keyword evidence="4" id="KW-1185">Reference proteome</keyword>
<dbReference type="Proteomes" id="UP000287224">
    <property type="component" value="Unassembled WGS sequence"/>
</dbReference>
<evidence type="ECO:0000259" key="2">
    <source>
        <dbReference type="Pfam" id="PF07510"/>
    </source>
</evidence>
<name>A0A401ZRN6_9CHLR</name>
<dbReference type="PANTHER" id="PTHR35149:SF2">
    <property type="entry name" value="DUF262 DOMAIN-CONTAINING PROTEIN"/>
    <property type="match status" value="1"/>
</dbReference>
<feature type="domain" description="GmrSD restriction endonucleases N-terminal" evidence="1">
    <location>
        <begin position="12"/>
        <end position="226"/>
    </location>
</feature>
<reference evidence="4" key="1">
    <citation type="submission" date="2018-12" db="EMBL/GenBank/DDBJ databases">
        <title>Tengunoibacter tsumagoiensis gen. nov., sp. nov., Dictyobacter kobayashii sp. nov., D. alpinus sp. nov., and D. joshuensis sp. nov. and description of Dictyobacteraceae fam. nov. within the order Ktedonobacterales isolated from Tengu-no-mugimeshi.</title>
        <authorList>
            <person name="Wang C.M."/>
            <person name="Zheng Y."/>
            <person name="Sakai Y."/>
            <person name="Toyoda A."/>
            <person name="Minakuchi Y."/>
            <person name="Abe K."/>
            <person name="Yokota A."/>
            <person name="Yabe S."/>
        </authorList>
    </citation>
    <scope>NUCLEOTIDE SEQUENCE [LARGE SCALE GENOMIC DNA]</scope>
    <source>
        <strain evidence="4">S-27</strain>
    </source>
</reference>
<feature type="domain" description="GmrSD restriction endonucleases C-terminal" evidence="2">
    <location>
        <begin position="458"/>
        <end position="592"/>
    </location>
</feature>
<comment type="caution">
    <text evidence="3">The sequence shown here is derived from an EMBL/GenBank/DDBJ whole genome shotgun (WGS) entry which is preliminary data.</text>
</comment>
<protein>
    <recommendedName>
        <fullName evidence="5">DUF262 domain-containing protein</fullName>
    </recommendedName>
</protein>
<accession>A0A401ZRN6</accession>
<evidence type="ECO:0000313" key="4">
    <source>
        <dbReference type="Proteomes" id="UP000287224"/>
    </source>
</evidence>
<evidence type="ECO:0008006" key="5">
    <source>
        <dbReference type="Google" id="ProtNLM"/>
    </source>
</evidence>
<evidence type="ECO:0000313" key="3">
    <source>
        <dbReference type="EMBL" id="GCE09531.1"/>
    </source>
</evidence>
<gene>
    <name evidence="3" type="ORF">KDAU_68600</name>
</gene>
<dbReference type="OrthoDB" id="9798761at2"/>